<keyword evidence="2" id="KW-0812">Transmembrane</keyword>
<dbReference type="PANTHER" id="PTHR36194:SF1">
    <property type="entry name" value="S-LAYER-LIKE PROTEIN"/>
    <property type="match status" value="1"/>
</dbReference>
<dbReference type="InterPro" id="IPR013229">
    <property type="entry name" value="PEGA"/>
</dbReference>
<organism evidence="4 5">
    <name type="scientific">Polyangium spumosum</name>
    <dbReference type="NCBI Taxonomy" id="889282"/>
    <lineage>
        <taxon>Bacteria</taxon>
        <taxon>Pseudomonadati</taxon>
        <taxon>Myxococcota</taxon>
        <taxon>Polyangia</taxon>
        <taxon>Polyangiales</taxon>
        <taxon>Polyangiaceae</taxon>
        <taxon>Polyangium</taxon>
    </lineage>
</organism>
<feature type="compositionally biased region" description="Pro residues" evidence="1">
    <location>
        <begin position="82"/>
        <end position="151"/>
    </location>
</feature>
<name>A0A6N7PNT1_9BACT</name>
<comment type="caution">
    <text evidence="4">The sequence shown here is derived from an EMBL/GenBank/DDBJ whole genome shotgun (WGS) entry which is preliminary data.</text>
</comment>
<dbReference type="PANTHER" id="PTHR36194">
    <property type="entry name" value="S-LAYER-LIKE PROTEIN"/>
    <property type="match status" value="1"/>
</dbReference>
<accession>A0A6N7PNT1</accession>
<dbReference type="RefSeq" id="WP_153818662.1">
    <property type="nucleotide sequence ID" value="NZ_WJIE01000002.1"/>
</dbReference>
<feature type="region of interest" description="Disordered" evidence="1">
    <location>
        <begin position="1"/>
        <end position="193"/>
    </location>
</feature>
<evidence type="ECO:0000259" key="3">
    <source>
        <dbReference type="Pfam" id="PF08308"/>
    </source>
</evidence>
<dbReference type="AlphaFoldDB" id="A0A6N7PNT1"/>
<sequence>MADDKGSDLDVFEGLAKKAPRGTTPGLMPPPPSGAARKSTLLGGVGPVPLPPAPPPGSAAPLPPPPSALPPPPGAPSQRPSAPLPPPPGAVTSMPLPPPPGAAAPSAVPLPMPPAPPPGAAAPSAVPLPMPPAPPPGAAAPSVVPLPPPPGAAAASLPLPPPPGAAASVPLPPPVGAPPGEAPAKVGPGGKAVDMDWDDEEESTHVFDASKGAPEIQGGPRPAAGMPPMSSAAAALLSASGGSARPAPLPPPVSAAPLGTLPPGGAMPPPQQPGVATTLASAGVVPLPSMPPSQSPHTTRSEATTVRPRADLIGVQAQPAASSGGSKIGIILGAVALIAVLGLAVFMFLPKKGSLKIDIQAKGGATVGKSEIYVDGQKKCDIAPCVVNDLEPGSKIIKVIAPGFATAESAGAVEAGKETPVMVALETSASTTGSGAVADANATGLKILAATPNTKVWVDGTEKGVLPVELKDLTAGSHKLQFEAGDRYDRLEQTVDIEAGKMKEVGPIKLKVLRGQIILELATEGASVKLVNAKKEEKKIPEKEWKNQPVKIELDPTAGWKLVATKKGLDDFTQDLTFDDGVAEKPIKIALQEPGKSSGGDAVASGSASGSASETGSTTGSTGSTGSTSSGTSSTASTSTGGEKAPPPATGNGTININSIPVSKVVLDGRPLGSTPKVGVSVPAGTHTVIFIHPEKGKKSVSVTVKAGETKTAAVKFK</sequence>
<evidence type="ECO:0000256" key="1">
    <source>
        <dbReference type="SAM" id="MobiDB-lite"/>
    </source>
</evidence>
<feature type="transmembrane region" description="Helical" evidence="2">
    <location>
        <begin position="328"/>
        <end position="349"/>
    </location>
</feature>
<evidence type="ECO:0000256" key="2">
    <source>
        <dbReference type="SAM" id="Phobius"/>
    </source>
</evidence>
<feature type="domain" description="PEGA" evidence="3">
    <location>
        <begin position="653"/>
        <end position="716"/>
    </location>
</feature>
<evidence type="ECO:0000313" key="4">
    <source>
        <dbReference type="EMBL" id="MRG91794.1"/>
    </source>
</evidence>
<feature type="domain" description="PEGA" evidence="3">
    <location>
        <begin position="370"/>
        <end position="427"/>
    </location>
</feature>
<feature type="region of interest" description="Disordered" evidence="1">
    <location>
        <begin position="240"/>
        <end position="307"/>
    </location>
</feature>
<gene>
    <name evidence="4" type="ORF">GF068_07625</name>
</gene>
<feature type="compositionally biased region" description="Low complexity" evidence="1">
    <location>
        <begin position="599"/>
        <end position="642"/>
    </location>
</feature>
<proteinExistence type="predicted"/>
<dbReference type="Proteomes" id="UP000440224">
    <property type="component" value="Unassembled WGS sequence"/>
</dbReference>
<dbReference type="EMBL" id="WJIE01000002">
    <property type="protein sequence ID" value="MRG91794.1"/>
    <property type="molecule type" value="Genomic_DNA"/>
</dbReference>
<keyword evidence="2" id="KW-1133">Transmembrane helix</keyword>
<dbReference type="OrthoDB" id="5500269at2"/>
<keyword evidence="2" id="KW-0472">Membrane</keyword>
<feature type="compositionally biased region" description="Pro residues" evidence="1">
    <location>
        <begin position="158"/>
        <end position="181"/>
    </location>
</feature>
<feature type="region of interest" description="Disordered" evidence="1">
    <location>
        <begin position="590"/>
        <end position="657"/>
    </location>
</feature>
<evidence type="ECO:0000313" key="5">
    <source>
        <dbReference type="Proteomes" id="UP000440224"/>
    </source>
</evidence>
<feature type="compositionally biased region" description="Pro residues" evidence="1">
    <location>
        <begin position="48"/>
        <end position="75"/>
    </location>
</feature>
<keyword evidence="5" id="KW-1185">Reference proteome</keyword>
<feature type="compositionally biased region" description="Polar residues" evidence="1">
    <location>
        <begin position="295"/>
        <end position="304"/>
    </location>
</feature>
<protein>
    <submittedName>
        <fullName evidence="4">PEGA domain-containing protein</fullName>
    </submittedName>
</protein>
<feature type="compositionally biased region" description="Low complexity" evidence="1">
    <location>
        <begin position="255"/>
        <end position="264"/>
    </location>
</feature>
<reference evidence="4 5" key="1">
    <citation type="submission" date="2019-10" db="EMBL/GenBank/DDBJ databases">
        <title>A soil myxobacterium in the family Polyangiaceae.</title>
        <authorList>
            <person name="Li Y."/>
            <person name="Wang J."/>
        </authorList>
    </citation>
    <scope>NUCLEOTIDE SEQUENCE [LARGE SCALE GENOMIC DNA]</scope>
    <source>
        <strain evidence="4 5">DSM 14734</strain>
    </source>
</reference>
<dbReference type="Pfam" id="PF08308">
    <property type="entry name" value="PEGA"/>
    <property type="match status" value="2"/>
</dbReference>